<dbReference type="InterPro" id="IPR032694">
    <property type="entry name" value="CopC/D"/>
</dbReference>
<feature type="domain" description="Copper resistance protein D" evidence="7">
    <location>
        <begin position="157"/>
        <end position="225"/>
    </location>
</feature>
<evidence type="ECO:0000256" key="5">
    <source>
        <dbReference type="ARBA" id="ARBA00023136"/>
    </source>
</evidence>
<dbReference type="InterPro" id="IPR008457">
    <property type="entry name" value="Cu-R_CopD_dom"/>
</dbReference>
<evidence type="ECO:0000256" key="1">
    <source>
        <dbReference type="ARBA" id="ARBA00004651"/>
    </source>
</evidence>
<feature type="transmembrane region" description="Helical" evidence="6">
    <location>
        <begin position="78"/>
        <end position="111"/>
    </location>
</feature>
<keyword evidence="5 6" id="KW-0472">Membrane</keyword>
<evidence type="ECO:0000313" key="8">
    <source>
        <dbReference type="EMBL" id="WYF46164.1"/>
    </source>
</evidence>
<dbReference type="AlphaFoldDB" id="A0AAU6Q7H6"/>
<comment type="subcellular location">
    <subcellularLocation>
        <location evidence="1">Cell membrane</location>
        <topology evidence="1">Multi-pass membrane protein</topology>
    </subcellularLocation>
</comment>
<sequence length="301" mass="31944">MSRLLLLTGLALLLGGGAARRLLAAGEVNPVRLRWLLLGWALLFLGAGLSVYQPLRELGLLAPADVLDYLTGVGAGRAALLLLLCATLFLLVEVWHWPALMLVGLGGWALWGLAGIGHGGIHGGTVRGLHALHAGAMSIWVGGLAALLRWPAPSRRAAAQRFSPIAAGCVALLTLTGLGMGLNHIPTLDALRQSEYGQTLLLKLLAFAGVLAAAGWVRRSLMRDWALLRTSEESARMYSASPNPAFSSPRSARKNSLGIQTIFRSRMTQEKLAALWPELLLLALVLLLTARLGGLPLVHGV</sequence>
<dbReference type="GO" id="GO:0006825">
    <property type="term" value="P:copper ion transport"/>
    <property type="evidence" value="ECO:0007669"/>
    <property type="project" value="InterPro"/>
</dbReference>
<feature type="transmembrane region" description="Helical" evidence="6">
    <location>
        <begin position="131"/>
        <end position="150"/>
    </location>
</feature>
<organism evidence="8">
    <name type="scientific">Deinococcus sp. VB142</name>
    <dbReference type="NCBI Taxonomy" id="3112952"/>
    <lineage>
        <taxon>Bacteria</taxon>
        <taxon>Thermotogati</taxon>
        <taxon>Deinococcota</taxon>
        <taxon>Deinococci</taxon>
        <taxon>Deinococcales</taxon>
        <taxon>Deinococcaceae</taxon>
        <taxon>Deinococcus</taxon>
    </lineage>
</organism>
<feature type="transmembrane region" description="Helical" evidence="6">
    <location>
        <begin position="34"/>
        <end position="52"/>
    </location>
</feature>
<keyword evidence="2" id="KW-1003">Cell membrane</keyword>
<dbReference type="RefSeq" id="WP_339097610.1">
    <property type="nucleotide sequence ID" value="NZ_CP149783.1"/>
</dbReference>
<evidence type="ECO:0000256" key="3">
    <source>
        <dbReference type="ARBA" id="ARBA00022692"/>
    </source>
</evidence>
<accession>A0AAU6Q7H6</accession>
<evidence type="ECO:0000256" key="2">
    <source>
        <dbReference type="ARBA" id="ARBA00022475"/>
    </source>
</evidence>
<feature type="transmembrane region" description="Helical" evidence="6">
    <location>
        <begin position="200"/>
        <end position="217"/>
    </location>
</feature>
<dbReference type="PANTHER" id="PTHR34820">
    <property type="entry name" value="INNER MEMBRANE PROTEIN YEBZ"/>
    <property type="match status" value="1"/>
</dbReference>
<keyword evidence="3 6" id="KW-0812">Transmembrane</keyword>
<evidence type="ECO:0000256" key="4">
    <source>
        <dbReference type="ARBA" id="ARBA00022989"/>
    </source>
</evidence>
<name>A0AAU6Q7H6_9DEIO</name>
<dbReference type="PANTHER" id="PTHR34820:SF4">
    <property type="entry name" value="INNER MEMBRANE PROTEIN YEBZ"/>
    <property type="match status" value="1"/>
</dbReference>
<evidence type="ECO:0000259" key="7">
    <source>
        <dbReference type="Pfam" id="PF05425"/>
    </source>
</evidence>
<dbReference type="GO" id="GO:0005886">
    <property type="term" value="C:plasma membrane"/>
    <property type="evidence" value="ECO:0007669"/>
    <property type="project" value="UniProtKB-SubCell"/>
</dbReference>
<gene>
    <name evidence="8" type="ORF">WDJ50_17250</name>
</gene>
<proteinExistence type="predicted"/>
<keyword evidence="4 6" id="KW-1133">Transmembrane helix</keyword>
<reference evidence="8" key="1">
    <citation type="submission" date="2024-03" db="EMBL/GenBank/DDBJ databases">
        <title>Deinococcus weizhi sp. nov., isolated from human skin.</title>
        <authorList>
            <person name="Wei Z."/>
            <person name="Tian F."/>
            <person name="Yang C."/>
            <person name="Xin L.T."/>
            <person name="Wen Z.J."/>
            <person name="Lan K.C."/>
            <person name="Yu L."/>
            <person name="Zhe W."/>
            <person name="Dan F.D."/>
            <person name="Jun W."/>
            <person name="Rui Z."/>
            <person name="Yong X.J."/>
            <person name="Ting Y."/>
            <person name="Wei X."/>
            <person name="Xu Z.G."/>
            <person name="Xin Z."/>
            <person name="Dong F.G."/>
            <person name="Ni X.M."/>
            <person name="Zheng M.G."/>
            <person name="Chun Y."/>
            <person name="Qian W.X."/>
        </authorList>
    </citation>
    <scope>NUCLEOTIDE SEQUENCE</scope>
    <source>
        <strain evidence="8">VB142</strain>
    </source>
</reference>
<protein>
    <submittedName>
        <fullName evidence="8">CopD family protein</fullName>
    </submittedName>
</protein>
<feature type="transmembrane region" description="Helical" evidence="6">
    <location>
        <begin position="272"/>
        <end position="292"/>
    </location>
</feature>
<dbReference type="Pfam" id="PF05425">
    <property type="entry name" value="CopD"/>
    <property type="match status" value="1"/>
</dbReference>
<feature type="transmembrane region" description="Helical" evidence="6">
    <location>
        <begin position="162"/>
        <end position="180"/>
    </location>
</feature>
<dbReference type="EMBL" id="CP149783">
    <property type="protein sequence ID" value="WYF46164.1"/>
    <property type="molecule type" value="Genomic_DNA"/>
</dbReference>
<evidence type="ECO:0000256" key="6">
    <source>
        <dbReference type="SAM" id="Phobius"/>
    </source>
</evidence>